<evidence type="ECO:0000313" key="13">
    <source>
        <dbReference type="Proteomes" id="UP000321606"/>
    </source>
</evidence>
<comment type="catalytic activity">
    <reaction evidence="9 10">
        <text>L-threonyl-[protein] + FAD = FMN-L-threonyl-[protein] + AMP + H(+)</text>
        <dbReference type="Rhea" id="RHEA:36847"/>
        <dbReference type="Rhea" id="RHEA-COMP:11060"/>
        <dbReference type="Rhea" id="RHEA-COMP:11061"/>
        <dbReference type="ChEBI" id="CHEBI:15378"/>
        <dbReference type="ChEBI" id="CHEBI:30013"/>
        <dbReference type="ChEBI" id="CHEBI:57692"/>
        <dbReference type="ChEBI" id="CHEBI:74257"/>
        <dbReference type="ChEBI" id="CHEBI:456215"/>
        <dbReference type="EC" id="2.7.1.180"/>
    </reaction>
</comment>
<evidence type="ECO:0000256" key="2">
    <source>
        <dbReference type="ARBA" id="ARBA00016337"/>
    </source>
</evidence>
<feature type="binding site" evidence="11">
    <location>
        <position position="283"/>
    </location>
    <ligand>
        <name>Mg(2+)</name>
        <dbReference type="ChEBI" id="CHEBI:18420"/>
    </ligand>
</feature>
<accession>A0A510JD84</accession>
<evidence type="ECO:0000256" key="8">
    <source>
        <dbReference type="ARBA" id="ARBA00031306"/>
    </source>
</evidence>
<comment type="similarity">
    <text evidence="10">Belongs to the ApbE family.</text>
</comment>
<keyword evidence="7 10" id="KW-0460">Magnesium</keyword>
<dbReference type="STRING" id="714315.GCA_000516535_02226"/>
<keyword evidence="4 10" id="KW-0808">Transferase</keyword>
<dbReference type="Pfam" id="PF02424">
    <property type="entry name" value="ApbE"/>
    <property type="match status" value="1"/>
</dbReference>
<feature type="binding site" evidence="11">
    <location>
        <position position="287"/>
    </location>
    <ligand>
        <name>Mg(2+)</name>
        <dbReference type="ChEBI" id="CHEBI:18420"/>
    </ligand>
</feature>
<keyword evidence="3 10" id="KW-0285">Flavoprotein</keyword>
<dbReference type="PANTHER" id="PTHR30040:SF2">
    <property type="entry name" value="FAD:PROTEIN FMN TRANSFERASE"/>
    <property type="match status" value="1"/>
</dbReference>
<dbReference type="GO" id="GO:0046872">
    <property type="term" value="F:metal ion binding"/>
    <property type="evidence" value="ECO:0007669"/>
    <property type="project" value="UniProtKB-UniRule"/>
</dbReference>
<dbReference type="GO" id="GO:0016740">
    <property type="term" value="F:transferase activity"/>
    <property type="evidence" value="ECO:0007669"/>
    <property type="project" value="UniProtKB-UniRule"/>
</dbReference>
<keyword evidence="5 10" id="KW-0479">Metal-binding</keyword>
<dbReference type="Gene3D" id="3.10.520.10">
    <property type="entry name" value="ApbE-like domains"/>
    <property type="match status" value="1"/>
</dbReference>
<dbReference type="EC" id="2.7.1.180" evidence="1 10"/>
<evidence type="ECO:0000256" key="11">
    <source>
        <dbReference type="PIRSR" id="PIRSR006268-2"/>
    </source>
</evidence>
<sequence length="333" mass="38457">MEKLYKVQTRFLFHSNIKIKIPDEYEDNIFDELFSVLEKVNKNYNSYSQGSFIDRINKNAGNFVKVDDETIKMLEKIIYFSDILRGEYDITIMPLIRLWGFYKENPETVPDKKEIEKIKQLVNYKKIEIDKINNKVKIEAGQEIVTGSFIKSYAIDSLGKKMREKGITDAVINAGGSSILSINDKENQSLGIIVENPENEKEIEKDKNGYPVKITDRKYKGKDEYNDLFDIEISNEAYSTSNQINTYIEINGEKYGHIISPKTGYPSKNKQIGIITEDAFIGDIISTGLFNQTPEIFSEIIKELSKEMKIEGYLITFDGKIHYSEKFLNYVDI</sequence>
<evidence type="ECO:0000256" key="6">
    <source>
        <dbReference type="ARBA" id="ARBA00022827"/>
    </source>
</evidence>
<keyword evidence="6 10" id="KW-0274">FAD</keyword>
<evidence type="ECO:0000256" key="7">
    <source>
        <dbReference type="ARBA" id="ARBA00022842"/>
    </source>
</evidence>
<dbReference type="AlphaFoldDB" id="A0A510JD84"/>
<organism evidence="12 13">
    <name type="scientific">Pseudoleptotrichia goodfellowii</name>
    <dbReference type="NCBI Taxonomy" id="157692"/>
    <lineage>
        <taxon>Bacteria</taxon>
        <taxon>Fusobacteriati</taxon>
        <taxon>Fusobacteriota</taxon>
        <taxon>Fusobacteriia</taxon>
        <taxon>Fusobacteriales</taxon>
        <taxon>Leptotrichiaceae</taxon>
        <taxon>Pseudoleptotrichia</taxon>
    </lineage>
</organism>
<dbReference type="OrthoDB" id="9778595at2"/>
<dbReference type="InterPro" id="IPR024932">
    <property type="entry name" value="ApbE"/>
</dbReference>
<dbReference type="EMBL" id="AP019822">
    <property type="protein sequence ID" value="BBM37269.1"/>
    <property type="molecule type" value="Genomic_DNA"/>
</dbReference>
<evidence type="ECO:0000313" key="12">
    <source>
        <dbReference type="EMBL" id="BBM37269.1"/>
    </source>
</evidence>
<evidence type="ECO:0000256" key="10">
    <source>
        <dbReference type="PIRNR" id="PIRNR006268"/>
    </source>
</evidence>
<evidence type="ECO:0000256" key="5">
    <source>
        <dbReference type="ARBA" id="ARBA00022723"/>
    </source>
</evidence>
<evidence type="ECO:0000256" key="9">
    <source>
        <dbReference type="ARBA" id="ARBA00048540"/>
    </source>
</evidence>
<comment type="cofactor">
    <cofactor evidence="11">
        <name>Mg(2+)</name>
        <dbReference type="ChEBI" id="CHEBI:18420"/>
    </cofactor>
    <cofactor evidence="11">
        <name>Mn(2+)</name>
        <dbReference type="ChEBI" id="CHEBI:29035"/>
    </cofactor>
    <text evidence="11">Magnesium. Can also use manganese.</text>
</comment>
<feature type="binding site" evidence="11">
    <location>
        <position position="148"/>
    </location>
    <ligand>
        <name>Mg(2+)</name>
        <dbReference type="ChEBI" id="CHEBI:18420"/>
    </ligand>
</feature>
<proteinExistence type="inferred from homology"/>
<protein>
    <recommendedName>
        <fullName evidence="2 10">FAD:protein FMN transferase</fullName>
        <ecNumber evidence="1 10">2.7.1.180</ecNumber>
    </recommendedName>
    <alternativeName>
        <fullName evidence="8 10">Flavin transferase</fullName>
    </alternativeName>
</protein>
<keyword evidence="12" id="KW-0449">Lipoprotein</keyword>
<evidence type="ECO:0000256" key="1">
    <source>
        <dbReference type="ARBA" id="ARBA00011955"/>
    </source>
</evidence>
<reference evidence="12 13" key="1">
    <citation type="submission" date="2019-07" db="EMBL/GenBank/DDBJ databases">
        <title>Complete Genome Sequence of Leptotrichia goodfellowii Strain JCM 16774.</title>
        <authorList>
            <person name="Watanabe S."/>
            <person name="Cui L."/>
        </authorList>
    </citation>
    <scope>NUCLEOTIDE SEQUENCE [LARGE SCALE GENOMIC DNA]</scope>
    <source>
        <strain evidence="12 13">JCM16774</strain>
    </source>
</reference>
<evidence type="ECO:0000256" key="3">
    <source>
        <dbReference type="ARBA" id="ARBA00022630"/>
    </source>
</evidence>
<dbReference type="Proteomes" id="UP000321606">
    <property type="component" value="Chromosome"/>
</dbReference>
<dbReference type="SUPFAM" id="SSF143631">
    <property type="entry name" value="ApbE-like"/>
    <property type="match status" value="1"/>
</dbReference>
<evidence type="ECO:0000256" key="4">
    <source>
        <dbReference type="ARBA" id="ARBA00022679"/>
    </source>
</evidence>
<dbReference type="InterPro" id="IPR003374">
    <property type="entry name" value="ApbE-like_sf"/>
</dbReference>
<name>A0A510JD84_9FUSO</name>
<gene>
    <name evidence="12" type="ORF">JCM16774_2231</name>
</gene>
<dbReference type="KEGG" id="lgo:JCM16774_2231"/>
<dbReference type="RefSeq" id="WP_026738328.1">
    <property type="nucleotide sequence ID" value="NZ_AP019822.1"/>
</dbReference>
<dbReference type="PANTHER" id="PTHR30040">
    <property type="entry name" value="THIAMINE BIOSYNTHESIS LIPOPROTEIN APBE"/>
    <property type="match status" value="1"/>
</dbReference>
<dbReference type="PIRSF" id="PIRSF006268">
    <property type="entry name" value="ApbE"/>
    <property type="match status" value="1"/>
</dbReference>